<evidence type="ECO:0000259" key="4">
    <source>
        <dbReference type="SMART" id="SM00853"/>
    </source>
</evidence>
<evidence type="ECO:0000313" key="7">
    <source>
        <dbReference type="Proteomes" id="UP001311799"/>
    </source>
</evidence>
<feature type="region of interest" description="Disordered" evidence="3">
    <location>
        <begin position="725"/>
        <end position="754"/>
    </location>
</feature>
<protein>
    <submittedName>
        <fullName evidence="6">DNA mismatch repair</fullName>
    </submittedName>
</protein>
<dbReference type="InterPro" id="IPR042121">
    <property type="entry name" value="MutL_C_regsub"/>
</dbReference>
<dbReference type="SUPFAM" id="SSF55874">
    <property type="entry name" value="ATPase domain of HSP90 chaperone/DNA topoisomerase II/histidine kinase"/>
    <property type="match status" value="1"/>
</dbReference>
<keyword evidence="7" id="KW-1185">Reference proteome</keyword>
<dbReference type="GO" id="GO:0032389">
    <property type="term" value="C:MutLalpha complex"/>
    <property type="evidence" value="ECO:0007669"/>
    <property type="project" value="TreeGrafter"/>
</dbReference>
<dbReference type="InterPro" id="IPR036890">
    <property type="entry name" value="HATPase_C_sf"/>
</dbReference>
<dbReference type="InterPro" id="IPR014790">
    <property type="entry name" value="MutL_C"/>
</dbReference>
<dbReference type="AlphaFoldDB" id="A0AAV9XVA4"/>
<sequence length="785" mass="89160">MLRKIGKEDQDRICSQQVITELKDSVKELVDNSIDARCTEIFLSLTDNGASTIELIDNGTGIEDLDLIGERNSTSKLVDFDNINLSLETLGFRGEGLNSIINSCETVEIHTLFTSSKSGTSSSGEGETKVLTFQKCKLVNFDSDGNVKYNFQGKTGTRIKITGLFVPYVSRRKHFLRNIKQQLKSLIVMLEEYAICYPEIRFFITNRILSDSEREKISTKLADVNINQQNFQQKNELLITRGGSTQKDVAKYLWGKSVLDNSLELNLSGQVFVPNINNTEEDKIGGNWSINGFVSSLNKGRPYPDHQLFTVNRRPIDPIKRISRSIFSVYSNLSSFTNKKLYPVFVINITLPPPLLDINVTPNKRTIMLPSVVENVLLENIQQFLLNSYKNSIPICNRPENLSDNVINEVTNNKKRQLLDVPNDEIKKVRNDFNSDTALNNKNPEFSDSHVCNSNNTGNDVELSTEIQKGLNNDMIENNEFVQTKGKIVEYRSDSSDLTNNSKQNDNRIKIKLDFNIPTPCILEYKYSVPHQEEIWKKIGESKLVKNFVNENLSAVDFLINNDITNSININENNNLNSQKDSIKSFNFEKELFNDLDIIGQFNKGFILTKLAVLESKLLHIFIIDQHASDEKARFESLNKDFSHLQTQQLISPLSIRLTPSQEQSVLNYRDIFENNGFRFVFNNSLDLGSRVQLTHLPVIFGIPLKQLDFLDLLSQIGKHKTNTSLEDEISPIPNVPDSSAEDSHDEREDSITVSNENNAKDTVLWCPLNTIPRPKKIWSILASK</sequence>
<dbReference type="InterPro" id="IPR014721">
    <property type="entry name" value="Ribsml_uS5_D2-typ_fold_subgr"/>
</dbReference>
<evidence type="ECO:0000256" key="1">
    <source>
        <dbReference type="ARBA" id="ARBA00006082"/>
    </source>
</evidence>
<dbReference type="SMART" id="SM01340">
    <property type="entry name" value="DNA_mis_repair"/>
    <property type="match status" value="1"/>
</dbReference>
<dbReference type="SUPFAM" id="SSF118116">
    <property type="entry name" value="DNA mismatch repair protein MutL"/>
    <property type="match status" value="1"/>
</dbReference>
<dbReference type="GO" id="GO:0016887">
    <property type="term" value="F:ATP hydrolysis activity"/>
    <property type="evidence" value="ECO:0007669"/>
    <property type="project" value="InterPro"/>
</dbReference>
<evidence type="ECO:0000256" key="2">
    <source>
        <dbReference type="ARBA" id="ARBA00022763"/>
    </source>
</evidence>
<dbReference type="InterPro" id="IPR002099">
    <property type="entry name" value="MutL/Mlh/PMS"/>
</dbReference>
<gene>
    <name evidence="6" type="ORF">RS030_4626</name>
</gene>
<dbReference type="InterPro" id="IPR042120">
    <property type="entry name" value="MutL_C_dimsub"/>
</dbReference>
<dbReference type="Gene3D" id="3.30.565.10">
    <property type="entry name" value="Histidine kinase-like ATPase, C-terminal domain"/>
    <property type="match status" value="1"/>
</dbReference>
<evidence type="ECO:0000259" key="5">
    <source>
        <dbReference type="SMART" id="SM01340"/>
    </source>
</evidence>
<accession>A0AAV9XVA4</accession>
<comment type="caution">
    <text evidence="6">The sequence shown here is derived from an EMBL/GenBank/DDBJ whole genome shotgun (WGS) entry which is preliminary data.</text>
</comment>
<dbReference type="NCBIfam" id="TIGR00585">
    <property type="entry name" value="mutl"/>
    <property type="match status" value="1"/>
</dbReference>
<dbReference type="InterPro" id="IPR013507">
    <property type="entry name" value="DNA_mismatch_S5_2-like"/>
</dbReference>
<dbReference type="SMART" id="SM00853">
    <property type="entry name" value="MutL_C"/>
    <property type="match status" value="1"/>
</dbReference>
<feature type="compositionally biased region" description="Basic and acidic residues" evidence="3">
    <location>
        <begin position="742"/>
        <end position="751"/>
    </location>
</feature>
<dbReference type="Pfam" id="PF13589">
    <property type="entry name" value="HATPase_c_3"/>
    <property type="match status" value="1"/>
</dbReference>
<organism evidence="6 7">
    <name type="scientific">Cryptosporidium xiaoi</name>
    <dbReference type="NCBI Taxonomy" id="659607"/>
    <lineage>
        <taxon>Eukaryota</taxon>
        <taxon>Sar</taxon>
        <taxon>Alveolata</taxon>
        <taxon>Apicomplexa</taxon>
        <taxon>Conoidasida</taxon>
        <taxon>Coccidia</taxon>
        <taxon>Eucoccidiorida</taxon>
        <taxon>Eimeriorina</taxon>
        <taxon>Cryptosporidiidae</taxon>
        <taxon>Cryptosporidium</taxon>
    </lineage>
</organism>
<dbReference type="InterPro" id="IPR038973">
    <property type="entry name" value="MutL/Mlh/Pms-like"/>
</dbReference>
<dbReference type="GO" id="GO:0006298">
    <property type="term" value="P:mismatch repair"/>
    <property type="evidence" value="ECO:0007669"/>
    <property type="project" value="InterPro"/>
</dbReference>
<evidence type="ECO:0000256" key="3">
    <source>
        <dbReference type="SAM" id="MobiDB-lite"/>
    </source>
</evidence>
<dbReference type="PANTHER" id="PTHR10073">
    <property type="entry name" value="DNA MISMATCH REPAIR PROTEIN MLH, PMS, MUTL"/>
    <property type="match status" value="1"/>
</dbReference>
<evidence type="ECO:0000313" key="6">
    <source>
        <dbReference type="EMBL" id="KAK6588528.1"/>
    </source>
</evidence>
<dbReference type="PROSITE" id="PS00058">
    <property type="entry name" value="DNA_MISMATCH_REPAIR_1"/>
    <property type="match status" value="1"/>
</dbReference>
<dbReference type="GO" id="GO:0140664">
    <property type="term" value="F:ATP-dependent DNA damage sensor activity"/>
    <property type="evidence" value="ECO:0007669"/>
    <property type="project" value="InterPro"/>
</dbReference>
<feature type="domain" description="MutL C-terminal dimerisation" evidence="4">
    <location>
        <begin position="598"/>
        <end position="726"/>
    </location>
</feature>
<dbReference type="Gene3D" id="3.30.230.10">
    <property type="match status" value="1"/>
</dbReference>
<feature type="domain" description="DNA mismatch repair protein S5" evidence="5">
    <location>
        <begin position="250"/>
        <end position="386"/>
    </location>
</feature>
<dbReference type="InterPro" id="IPR037198">
    <property type="entry name" value="MutL_C_sf"/>
</dbReference>
<dbReference type="PANTHER" id="PTHR10073:SF52">
    <property type="entry name" value="MISMATCH REPAIR ENDONUCLEASE PMS2"/>
    <property type="match status" value="1"/>
</dbReference>
<dbReference type="SUPFAM" id="SSF54211">
    <property type="entry name" value="Ribosomal protein S5 domain 2-like"/>
    <property type="match status" value="1"/>
</dbReference>
<reference evidence="6 7" key="1">
    <citation type="submission" date="2023-10" db="EMBL/GenBank/DDBJ databases">
        <title>Comparative genomics analysis reveals potential genetic determinants of host preference in Cryptosporidium xiaoi.</title>
        <authorList>
            <person name="Xiao L."/>
            <person name="Li J."/>
        </authorList>
    </citation>
    <scope>NUCLEOTIDE SEQUENCE [LARGE SCALE GENOMIC DNA]</scope>
    <source>
        <strain evidence="6 7">52996</strain>
    </source>
</reference>
<dbReference type="Pfam" id="PF08676">
    <property type="entry name" value="MutL_C"/>
    <property type="match status" value="1"/>
</dbReference>
<name>A0AAV9XVA4_9CRYT</name>
<proteinExistence type="inferred from homology"/>
<dbReference type="Pfam" id="PF01119">
    <property type="entry name" value="DNA_mis_repair"/>
    <property type="match status" value="1"/>
</dbReference>
<keyword evidence="2" id="KW-0227">DNA damage</keyword>
<comment type="similarity">
    <text evidence="1">Belongs to the DNA mismatch repair MutL/HexB family.</text>
</comment>
<dbReference type="Gene3D" id="3.30.1370.100">
    <property type="entry name" value="MutL, C-terminal domain, regulatory subdomain"/>
    <property type="match status" value="1"/>
</dbReference>
<dbReference type="InterPro" id="IPR020568">
    <property type="entry name" value="Ribosomal_Su5_D2-typ_SF"/>
</dbReference>
<dbReference type="EMBL" id="JAWDEY010000032">
    <property type="protein sequence ID" value="KAK6588528.1"/>
    <property type="molecule type" value="Genomic_DNA"/>
</dbReference>
<dbReference type="GO" id="GO:0030983">
    <property type="term" value="F:mismatched DNA binding"/>
    <property type="evidence" value="ECO:0007669"/>
    <property type="project" value="InterPro"/>
</dbReference>
<dbReference type="InterPro" id="IPR014762">
    <property type="entry name" value="DNA_mismatch_repair_CS"/>
</dbReference>
<dbReference type="Gene3D" id="3.30.1540.20">
    <property type="entry name" value="MutL, C-terminal domain, dimerisation subdomain"/>
    <property type="match status" value="1"/>
</dbReference>
<dbReference type="Proteomes" id="UP001311799">
    <property type="component" value="Unassembled WGS sequence"/>
</dbReference>
<dbReference type="GO" id="GO:0005524">
    <property type="term" value="F:ATP binding"/>
    <property type="evidence" value="ECO:0007669"/>
    <property type="project" value="InterPro"/>
</dbReference>